<sequence length="841" mass="87955">MATLNLSSNGPSITKSYESVVNAPPPSGAAASSPTYGQWAVYSVAAPLVSAFQQDAGKESVLKVQSTGEGELVDLIDDFSDGRIQFAFLKIKDPNTTLPKCVLIAWCGEGVPERTKGYFTSHLAAVSKLLHGYHVQVTARSDRDLTPESIVQKVADASGSKYSGGASTASAISGPPPPTVSKPAFQPTRVGGGGSGFNSLGSRSQASASGDQNVDEDGWGADAPQVTRTQLEKVQSAYKPTTVDMNNLMSQRQEPSRFSAPSRSEPSNGSSDIVRGAYQPVGRVDIAAIRRQAQQGASTQDDRPTTVKGAYEPVGKVDIAAIRAKAQGPSGGVASSSTTAPPARSDESEEPPKSLEDRSAAFTQSERLTSLPKPKVSKPFGSSASTFAGTKALLPSSFDSKPNTGITPVGSASRTFADEGGKTPAQIWAEKKARQRGVSGAGENPPAPASPMRSQPSGSAWQSGYSGKSWAPVQTTRTGQSATSSVGQQRTGQDESQEEAPTSPTGGVSAIRDRLKGAAPMGAPSLIHDTTGERETPAPPGPPLMDMSSKPNAGPARRVPMPGLPSRPIPQPSTEPEEADARDEHVDLPTPPAVPRSPTPPTPPTPGSPVRIAMPVARGKSPEPIEAPEERFSPPPMPVHSLNNAISANRDMKNEPQVEQHDPARRAAQAAAATSFGASAVDTAAPGTGVGGKRALIQYNFEKAEDNELELKEGEYVTNIEMVDEDWWMGQNSAGETGLFPSNYVELVGGDEDDGRGAPSVPSMPARAESPPAPAAAPAHAASQGATATAMYDYEAAEDNELSFPDGATITRVEFPDEDWWSGEYRGKTGLFPANYVQLDE</sequence>
<evidence type="ECO:0008006" key="8">
    <source>
        <dbReference type="Google" id="ProtNLM"/>
    </source>
</evidence>
<evidence type="ECO:0000256" key="1">
    <source>
        <dbReference type="ARBA" id="ARBA00022443"/>
    </source>
</evidence>
<dbReference type="GO" id="GO:0051015">
    <property type="term" value="F:actin filament binding"/>
    <property type="evidence" value="ECO:0007669"/>
    <property type="project" value="TreeGrafter"/>
</dbReference>
<feature type="compositionally biased region" description="Low complexity" evidence="3">
    <location>
        <begin position="334"/>
        <end position="343"/>
    </location>
</feature>
<dbReference type="EMBL" id="NAJN01002801">
    <property type="protein sequence ID" value="TKA48822.1"/>
    <property type="molecule type" value="Genomic_DNA"/>
</dbReference>
<feature type="compositionally biased region" description="Low complexity" evidence="3">
    <location>
        <begin position="163"/>
        <end position="173"/>
    </location>
</feature>
<feature type="domain" description="ADF-H" evidence="5">
    <location>
        <begin position="5"/>
        <end position="155"/>
    </location>
</feature>
<evidence type="ECO:0000256" key="2">
    <source>
        <dbReference type="PROSITE-ProRule" id="PRU00192"/>
    </source>
</evidence>
<organism evidence="6 7">
    <name type="scientific">Cryomyces minteri</name>
    <dbReference type="NCBI Taxonomy" id="331657"/>
    <lineage>
        <taxon>Eukaryota</taxon>
        <taxon>Fungi</taxon>
        <taxon>Dikarya</taxon>
        <taxon>Ascomycota</taxon>
        <taxon>Pezizomycotina</taxon>
        <taxon>Dothideomycetes</taxon>
        <taxon>Dothideomycetes incertae sedis</taxon>
        <taxon>Cryomyces</taxon>
    </lineage>
</organism>
<protein>
    <recommendedName>
        <fullName evidence="8">SH3 domain-containing protein</fullName>
    </recommendedName>
</protein>
<feature type="domain" description="SH3" evidence="4">
    <location>
        <begin position="690"/>
        <end position="750"/>
    </location>
</feature>
<dbReference type="Pfam" id="PF14604">
    <property type="entry name" value="SH3_9"/>
    <property type="match status" value="2"/>
</dbReference>
<dbReference type="OrthoDB" id="5971719at2759"/>
<dbReference type="CDD" id="cd11962">
    <property type="entry name" value="SH3_Abp1_fungi_C1"/>
    <property type="match status" value="1"/>
</dbReference>
<feature type="compositionally biased region" description="Polar residues" evidence="3">
    <location>
        <begin position="243"/>
        <end position="253"/>
    </location>
</feature>
<dbReference type="GO" id="GO:0030864">
    <property type="term" value="C:cortical actin cytoskeleton"/>
    <property type="evidence" value="ECO:0007669"/>
    <property type="project" value="TreeGrafter"/>
</dbReference>
<feature type="region of interest" description="Disordered" evidence="3">
    <location>
        <begin position="326"/>
        <end position="691"/>
    </location>
</feature>
<name>A0A4U0VJ41_9PEZI</name>
<feature type="compositionally biased region" description="Polar residues" evidence="3">
    <location>
        <begin position="397"/>
        <end position="414"/>
    </location>
</feature>
<evidence type="ECO:0000313" key="7">
    <source>
        <dbReference type="Proteomes" id="UP000308768"/>
    </source>
</evidence>
<dbReference type="InterPro" id="IPR029006">
    <property type="entry name" value="ADF-H/Gelsolin-like_dom_sf"/>
</dbReference>
<evidence type="ECO:0000259" key="4">
    <source>
        <dbReference type="PROSITE" id="PS50002"/>
    </source>
</evidence>
<feature type="compositionally biased region" description="Polar residues" evidence="3">
    <location>
        <begin position="452"/>
        <end position="491"/>
    </location>
</feature>
<accession>A0A4U0VJ41</accession>
<dbReference type="InterPro" id="IPR035718">
    <property type="entry name" value="Abp1_fungi_SH3_C2"/>
</dbReference>
<dbReference type="SUPFAM" id="SSF55753">
    <property type="entry name" value="Actin depolymerizing proteins"/>
    <property type="match status" value="1"/>
</dbReference>
<reference evidence="6 7" key="1">
    <citation type="submission" date="2017-03" db="EMBL/GenBank/DDBJ databases">
        <title>Genomes of endolithic fungi from Antarctica.</title>
        <authorList>
            <person name="Coleine C."/>
            <person name="Masonjones S."/>
            <person name="Stajich J.E."/>
        </authorList>
    </citation>
    <scope>NUCLEOTIDE SEQUENCE [LARGE SCALE GENOMIC DNA]</scope>
    <source>
        <strain evidence="6 7">CCFEE 5187</strain>
    </source>
</reference>
<feature type="domain" description="SH3" evidence="4">
    <location>
        <begin position="783"/>
        <end position="841"/>
    </location>
</feature>
<feature type="compositionally biased region" description="Low complexity" evidence="3">
    <location>
        <begin position="666"/>
        <end position="680"/>
    </location>
</feature>
<dbReference type="CDD" id="cd11961">
    <property type="entry name" value="SH3_Abp1_fungi_C2"/>
    <property type="match status" value="1"/>
</dbReference>
<feature type="region of interest" description="Disordered" evidence="3">
    <location>
        <begin position="749"/>
        <end position="784"/>
    </location>
</feature>
<feature type="compositionally biased region" description="Basic and acidic residues" evidence="3">
    <location>
        <begin position="650"/>
        <end position="665"/>
    </location>
</feature>
<feature type="compositionally biased region" description="Pro residues" evidence="3">
    <location>
        <begin position="589"/>
        <end position="607"/>
    </location>
</feature>
<evidence type="ECO:0000259" key="5">
    <source>
        <dbReference type="PROSITE" id="PS51263"/>
    </source>
</evidence>
<dbReference type="PANTHER" id="PTHR10829:SF25">
    <property type="entry name" value="DREBRIN-LIKE PROTEIN"/>
    <property type="match status" value="1"/>
</dbReference>
<feature type="compositionally biased region" description="Polar residues" evidence="3">
    <location>
        <begin position="259"/>
        <end position="271"/>
    </location>
</feature>
<dbReference type="PROSITE" id="PS50002">
    <property type="entry name" value="SH3"/>
    <property type="match status" value="2"/>
</dbReference>
<feature type="region of interest" description="Disordered" evidence="3">
    <location>
        <begin position="159"/>
        <end position="276"/>
    </location>
</feature>
<feature type="compositionally biased region" description="Pro residues" evidence="3">
    <location>
        <begin position="562"/>
        <end position="573"/>
    </location>
</feature>
<dbReference type="AlphaFoldDB" id="A0A4U0VJ41"/>
<keyword evidence="1 2" id="KW-0728">SH3 domain</keyword>
<dbReference type="FunFam" id="3.40.20.10:FF:000045">
    <property type="entry name" value="Actin binding protein, putative"/>
    <property type="match status" value="1"/>
</dbReference>
<dbReference type="FunFam" id="2.30.30.40:FF:000242">
    <property type="entry name" value="Actin binding protein"/>
    <property type="match status" value="1"/>
</dbReference>
<dbReference type="Pfam" id="PF00241">
    <property type="entry name" value="Cofilin_ADF"/>
    <property type="match status" value="1"/>
</dbReference>
<dbReference type="SUPFAM" id="SSF50044">
    <property type="entry name" value="SH3-domain"/>
    <property type="match status" value="2"/>
</dbReference>
<dbReference type="InterPro" id="IPR001452">
    <property type="entry name" value="SH3_domain"/>
</dbReference>
<dbReference type="InterPro" id="IPR036028">
    <property type="entry name" value="SH3-like_dom_sf"/>
</dbReference>
<feature type="region of interest" description="Disordered" evidence="3">
    <location>
        <begin position="292"/>
        <end position="311"/>
    </location>
</feature>
<dbReference type="PRINTS" id="PR00499">
    <property type="entry name" value="P67PHOX"/>
</dbReference>
<feature type="compositionally biased region" description="Low complexity" evidence="3">
    <location>
        <begin position="763"/>
        <end position="784"/>
    </location>
</feature>
<dbReference type="Gene3D" id="3.40.20.10">
    <property type="entry name" value="Severin"/>
    <property type="match status" value="1"/>
</dbReference>
<evidence type="ECO:0000313" key="6">
    <source>
        <dbReference type="EMBL" id="TKA48822.1"/>
    </source>
</evidence>
<dbReference type="PANTHER" id="PTHR10829">
    <property type="entry name" value="CORTACTIN AND DREBRIN"/>
    <property type="match status" value="1"/>
</dbReference>
<dbReference type="GO" id="GO:0005884">
    <property type="term" value="C:actin filament"/>
    <property type="evidence" value="ECO:0007669"/>
    <property type="project" value="TreeGrafter"/>
</dbReference>
<dbReference type="CDD" id="cd11281">
    <property type="entry name" value="ADF_drebrin_like"/>
    <property type="match status" value="1"/>
</dbReference>
<dbReference type="SMART" id="SM00326">
    <property type="entry name" value="SH3"/>
    <property type="match status" value="2"/>
</dbReference>
<dbReference type="InterPro" id="IPR035719">
    <property type="entry name" value="Abp1_fungi_SH3_C1"/>
</dbReference>
<dbReference type="Proteomes" id="UP000308768">
    <property type="component" value="Unassembled WGS sequence"/>
</dbReference>
<dbReference type="GO" id="GO:0030833">
    <property type="term" value="P:regulation of actin filament polymerization"/>
    <property type="evidence" value="ECO:0007669"/>
    <property type="project" value="TreeGrafter"/>
</dbReference>
<feature type="compositionally biased region" description="Basic and acidic residues" evidence="3">
    <location>
        <begin position="344"/>
        <end position="359"/>
    </location>
</feature>
<dbReference type="GO" id="GO:0030427">
    <property type="term" value="C:site of polarized growth"/>
    <property type="evidence" value="ECO:0007669"/>
    <property type="project" value="TreeGrafter"/>
</dbReference>
<dbReference type="Gene3D" id="2.30.30.40">
    <property type="entry name" value="SH3 Domains"/>
    <property type="match status" value="2"/>
</dbReference>
<evidence type="ECO:0000256" key="3">
    <source>
        <dbReference type="SAM" id="MobiDB-lite"/>
    </source>
</evidence>
<dbReference type="STRING" id="331657.A0A4U0VJ41"/>
<dbReference type="PRINTS" id="PR00452">
    <property type="entry name" value="SH3DOMAIN"/>
</dbReference>
<dbReference type="SMART" id="SM00102">
    <property type="entry name" value="ADF"/>
    <property type="match status" value="1"/>
</dbReference>
<dbReference type="PROSITE" id="PS51263">
    <property type="entry name" value="ADF_H"/>
    <property type="match status" value="1"/>
</dbReference>
<feature type="compositionally biased region" description="Basic and acidic residues" evidence="3">
    <location>
        <begin position="620"/>
        <end position="632"/>
    </location>
</feature>
<comment type="caution">
    <text evidence="6">The sequence shown here is derived from an EMBL/GenBank/DDBJ whole genome shotgun (WGS) entry which is preliminary data.</text>
</comment>
<dbReference type="InterPro" id="IPR002108">
    <property type="entry name" value="ADF-H"/>
</dbReference>
<proteinExistence type="predicted"/>
<gene>
    <name evidence="6" type="ORF">B0A49_12367</name>
</gene>
<keyword evidence="7" id="KW-1185">Reference proteome</keyword>